<accession>A0A918CH50</accession>
<dbReference type="AlphaFoldDB" id="A0A918CH50"/>
<reference evidence="4" key="1">
    <citation type="journal article" date="2014" name="Int. J. Syst. Evol. Microbiol.">
        <title>Complete genome sequence of Corynebacterium casei LMG S-19264T (=DSM 44701T), isolated from a smear-ripened cheese.</title>
        <authorList>
            <consortium name="US DOE Joint Genome Institute (JGI-PGF)"/>
            <person name="Walter F."/>
            <person name="Albersmeier A."/>
            <person name="Kalinowski J."/>
            <person name="Ruckert C."/>
        </authorList>
    </citation>
    <scope>NUCLEOTIDE SEQUENCE</scope>
    <source>
        <strain evidence="4">JCM 31311</strain>
    </source>
</reference>
<feature type="active site" evidence="3">
    <location>
        <position position="46"/>
    </location>
</feature>
<dbReference type="GO" id="GO:0005737">
    <property type="term" value="C:cytoplasm"/>
    <property type="evidence" value="ECO:0007669"/>
    <property type="project" value="TreeGrafter"/>
</dbReference>
<dbReference type="SUPFAM" id="SSF54506">
    <property type="entry name" value="Diaminopimelate epimerase-like"/>
    <property type="match status" value="1"/>
</dbReference>
<comment type="similarity">
    <text evidence="1">Belongs to the PhzF family.</text>
</comment>
<sequence length="271" mass="29463">MILPLYQIDAFTRRVFGGNPAAVLPLPHWLPDTVLQHVATENNLAETAFFVPLEGRPNSYHLRWFTPTQEVNFCGHATLATAYALWECLGERAPELTFQTRMGDLTAVRGEDGAVVLDFPRLDPVPASQTPAELSELLGTPVQEIFTVAAGNVSVFAVLDSEAAVRGLVPDWGRLSPLDDLTITARGEQADFVSRCFAPGMGIPEDPVTGSAHATLAPYWSTKLGKTRLHALQVSARGGELHCEVLPDRVKVSGHAALYFEGRVHLTNTDI</sequence>
<protein>
    <submittedName>
        <fullName evidence="4">Isomerase</fullName>
    </submittedName>
</protein>
<dbReference type="Proteomes" id="UP000603865">
    <property type="component" value="Unassembled WGS sequence"/>
</dbReference>
<comment type="caution">
    <text evidence="4">The sequence shown here is derived from an EMBL/GenBank/DDBJ whole genome shotgun (WGS) entry which is preliminary data.</text>
</comment>
<dbReference type="InterPro" id="IPR003719">
    <property type="entry name" value="Phenazine_PhzF-like"/>
</dbReference>
<proteinExistence type="inferred from homology"/>
<keyword evidence="2 4" id="KW-0413">Isomerase</keyword>
<dbReference type="PIRSF" id="PIRSF016184">
    <property type="entry name" value="PhzC_PhzF"/>
    <property type="match status" value="1"/>
</dbReference>
<evidence type="ECO:0000313" key="4">
    <source>
        <dbReference type="EMBL" id="GGR24913.1"/>
    </source>
</evidence>
<dbReference type="PANTHER" id="PTHR13774:SF17">
    <property type="entry name" value="PHENAZINE BIOSYNTHESIS-LIKE DOMAIN-CONTAINING PROTEIN"/>
    <property type="match status" value="1"/>
</dbReference>
<dbReference type="GO" id="GO:0016853">
    <property type="term" value="F:isomerase activity"/>
    <property type="evidence" value="ECO:0007669"/>
    <property type="project" value="UniProtKB-KW"/>
</dbReference>
<keyword evidence="5" id="KW-1185">Reference proteome</keyword>
<evidence type="ECO:0000256" key="2">
    <source>
        <dbReference type="ARBA" id="ARBA00023235"/>
    </source>
</evidence>
<organism evidence="4 5">
    <name type="scientific">Deinococcus ruber</name>
    <dbReference type="NCBI Taxonomy" id="1848197"/>
    <lineage>
        <taxon>Bacteria</taxon>
        <taxon>Thermotogati</taxon>
        <taxon>Deinococcota</taxon>
        <taxon>Deinococci</taxon>
        <taxon>Deinococcales</taxon>
        <taxon>Deinococcaceae</taxon>
        <taxon>Deinococcus</taxon>
    </lineage>
</organism>
<dbReference type="NCBIfam" id="TIGR00654">
    <property type="entry name" value="PhzF_family"/>
    <property type="match status" value="1"/>
</dbReference>
<dbReference type="Pfam" id="PF02567">
    <property type="entry name" value="PhzC-PhzF"/>
    <property type="match status" value="1"/>
</dbReference>
<dbReference type="EMBL" id="BMQL01000034">
    <property type="protein sequence ID" value="GGR24913.1"/>
    <property type="molecule type" value="Genomic_DNA"/>
</dbReference>
<evidence type="ECO:0000256" key="1">
    <source>
        <dbReference type="ARBA" id="ARBA00008270"/>
    </source>
</evidence>
<gene>
    <name evidence="4" type="ORF">GCM10008957_40730</name>
</gene>
<evidence type="ECO:0000313" key="5">
    <source>
        <dbReference type="Proteomes" id="UP000603865"/>
    </source>
</evidence>
<evidence type="ECO:0000256" key="3">
    <source>
        <dbReference type="PIRSR" id="PIRSR016184-1"/>
    </source>
</evidence>
<dbReference type="PANTHER" id="PTHR13774">
    <property type="entry name" value="PHENAZINE BIOSYNTHESIS PROTEIN"/>
    <property type="match status" value="1"/>
</dbReference>
<reference evidence="4" key="2">
    <citation type="submission" date="2020-09" db="EMBL/GenBank/DDBJ databases">
        <authorList>
            <person name="Sun Q."/>
            <person name="Ohkuma M."/>
        </authorList>
    </citation>
    <scope>NUCLEOTIDE SEQUENCE</scope>
    <source>
        <strain evidence="4">JCM 31311</strain>
    </source>
</reference>
<dbReference type="Gene3D" id="3.10.310.10">
    <property type="entry name" value="Diaminopimelate Epimerase, Chain A, domain 1"/>
    <property type="match status" value="2"/>
</dbReference>
<name>A0A918CH50_9DEIO</name>
<dbReference type="RefSeq" id="WP_189092339.1">
    <property type="nucleotide sequence ID" value="NZ_BMQL01000034.1"/>
</dbReference>